<dbReference type="Pfam" id="PF12728">
    <property type="entry name" value="HTH_17"/>
    <property type="match status" value="1"/>
</dbReference>
<dbReference type="NCBIfam" id="TIGR01764">
    <property type="entry name" value="excise"/>
    <property type="match status" value="1"/>
</dbReference>
<proteinExistence type="predicted"/>
<feature type="domain" description="Helix-turn-helix" evidence="1">
    <location>
        <begin position="21"/>
        <end position="67"/>
    </location>
</feature>
<keyword evidence="3" id="KW-1185">Reference proteome</keyword>
<accession>A0A916X7F1</accession>
<dbReference type="InterPro" id="IPR038148">
    <property type="entry name" value="Tn1545/Tn916_Xis"/>
</dbReference>
<dbReference type="Proteomes" id="UP000608154">
    <property type="component" value="Unassembled WGS sequence"/>
</dbReference>
<dbReference type="InterPro" id="IPR041657">
    <property type="entry name" value="HTH_17"/>
</dbReference>
<evidence type="ECO:0000313" key="2">
    <source>
        <dbReference type="EMBL" id="GGC17132.1"/>
    </source>
</evidence>
<reference evidence="2" key="1">
    <citation type="journal article" date="2014" name="Int. J. Syst. Evol. Microbiol.">
        <title>Complete genome sequence of Corynebacterium casei LMG S-19264T (=DSM 44701T), isolated from a smear-ripened cheese.</title>
        <authorList>
            <consortium name="US DOE Joint Genome Institute (JGI-PGF)"/>
            <person name="Walter F."/>
            <person name="Albersmeier A."/>
            <person name="Kalinowski J."/>
            <person name="Ruckert C."/>
        </authorList>
    </citation>
    <scope>NUCLEOTIDE SEQUENCE</scope>
    <source>
        <strain evidence="2">CGMCC 1.15095</strain>
    </source>
</reference>
<evidence type="ECO:0000259" key="1">
    <source>
        <dbReference type="Pfam" id="PF12728"/>
    </source>
</evidence>
<comment type="caution">
    <text evidence="2">The sequence shown here is derived from an EMBL/GenBank/DDBJ whole genome shotgun (WGS) entry which is preliminary data.</text>
</comment>
<name>A0A916X7F1_9SPHN</name>
<dbReference type="InterPro" id="IPR010093">
    <property type="entry name" value="SinI_DNA-bd"/>
</dbReference>
<gene>
    <name evidence="2" type="ORF">GCM10011494_40010</name>
</gene>
<reference evidence="2" key="2">
    <citation type="submission" date="2020-09" db="EMBL/GenBank/DDBJ databases">
        <authorList>
            <person name="Sun Q."/>
            <person name="Zhou Y."/>
        </authorList>
    </citation>
    <scope>NUCLEOTIDE SEQUENCE</scope>
    <source>
        <strain evidence="2">CGMCC 1.15095</strain>
    </source>
</reference>
<dbReference type="EMBL" id="BMHK01000077">
    <property type="protein sequence ID" value="GGC17132.1"/>
    <property type="molecule type" value="Genomic_DNA"/>
</dbReference>
<organism evidence="2 3">
    <name type="scientific">Novosphingobium endophyticum</name>
    <dbReference type="NCBI Taxonomy" id="1955250"/>
    <lineage>
        <taxon>Bacteria</taxon>
        <taxon>Pseudomonadati</taxon>
        <taxon>Pseudomonadota</taxon>
        <taxon>Alphaproteobacteria</taxon>
        <taxon>Sphingomonadales</taxon>
        <taxon>Sphingomonadaceae</taxon>
        <taxon>Novosphingobium</taxon>
    </lineage>
</organism>
<dbReference type="Gene3D" id="3.90.105.50">
    <property type="match status" value="1"/>
</dbReference>
<sequence length="73" mass="7826">MAANAAPPHRETQLEPIAVRISEACRLTGIGRSKLYELIAGGQIEIVKVGAMTLVPMESLRGLIEQGRKGEAK</sequence>
<dbReference type="AlphaFoldDB" id="A0A916X7F1"/>
<dbReference type="GO" id="GO:0003677">
    <property type="term" value="F:DNA binding"/>
    <property type="evidence" value="ECO:0007669"/>
    <property type="project" value="InterPro"/>
</dbReference>
<evidence type="ECO:0000313" key="3">
    <source>
        <dbReference type="Proteomes" id="UP000608154"/>
    </source>
</evidence>
<protein>
    <recommendedName>
        <fullName evidence="1">Helix-turn-helix domain-containing protein</fullName>
    </recommendedName>
</protein>